<dbReference type="Pfam" id="PF06170">
    <property type="entry name" value="DUF983"/>
    <property type="match status" value="1"/>
</dbReference>
<feature type="transmembrane region" description="Helical" evidence="1">
    <location>
        <begin position="21"/>
        <end position="43"/>
    </location>
</feature>
<feature type="transmembrane region" description="Helical" evidence="1">
    <location>
        <begin position="49"/>
        <end position="68"/>
    </location>
</feature>
<protein>
    <submittedName>
        <fullName evidence="2">DUF983 domain-containing protein</fullName>
    </submittedName>
</protein>
<keyword evidence="1" id="KW-1133">Transmembrane helix</keyword>
<gene>
    <name evidence="2" type="ORF">OSR52_09205</name>
</gene>
<evidence type="ECO:0000256" key="1">
    <source>
        <dbReference type="SAM" id="Phobius"/>
    </source>
</evidence>
<comment type="caution">
    <text evidence="2">The sequence shown here is derived from an EMBL/GenBank/DDBJ whole genome shotgun (WGS) entry which is preliminary data.</text>
</comment>
<proteinExistence type="predicted"/>
<organism evidence="2 3">
    <name type="scientific">Galbibacter pacificus</name>
    <dbReference type="NCBI Taxonomy" id="2996052"/>
    <lineage>
        <taxon>Bacteria</taxon>
        <taxon>Pseudomonadati</taxon>
        <taxon>Bacteroidota</taxon>
        <taxon>Flavobacteriia</taxon>
        <taxon>Flavobacteriales</taxon>
        <taxon>Flavobacteriaceae</taxon>
        <taxon>Galbibacter</taxon>
    </lineage>
</organism>
<evidence type="ECO:0000313" key="2">
    <source>
        <dbReference type="EMBL" id="MDG3586045.1"/>
    </source>
</evidence>
<reference evidence="2" key="1">
    <citation type="submission" date="2022-11" db="EMBL/GenBank/DDBJ databases">
        <title>High-quality draft genome sequence of Galbibacter sp. strain CMA-7.</title>
        <authorList>
            <person name="Wei L."/>
            <person name="Dong C."/>
            <person name="Shao Z."/>
        </authorList>
    </citation>
    <scope>NUCLEOTIDE SEQUENCE</scope>
    <source>
        <strain evidence="2">CMA-7</strain>
    </source>
</reference>
<keyword evidence="1" id="KW-0812">Transmembrane</keyword>
<dbReference type="InterPro" id="IPR009325">
    <property type="entry name" value="DUF983"/>
</dbReference>
<evidence type="ECO:0000313" key="3">
    <source>
        <dbReference type="Proteomes" id="UP001153642"/>
    </source>
</evidence>
<sequence>MKKQCDQCGYSFEREPGYFFGAMYISYALAVSEMFSVFILSIFVFGMSYLYTLSIICIMAILASTFNFRKSRVIWMYLLRKPSS</sequence>
<dbReference type="EMBL" id="JAPMUA010000003">
    <property type="protein sequence ID" value="MDG3586045.1"/>
    <property type="molecule type" value="Genomic_DNA"/>
</dbReference>
<keyword evidence="3" id="KW-1185">Reference proteome</keyword>
<name>A0ABT6FS26_9FLAO</name>
<dbReference type="RefSeq" id="WP_277900041.1">
    <property type="nucleotide sequence ID" value="NZ_JAPMUA010000003.1"/>
</dbReference>
<keyword evidence="1" id="KW-0472">Membrane</keyword>
<accession>A0ABT6FS26</accession>
<dbReference type="Proteomes" id="UP001153642">
    <property type="component" value="Unassembled WGS sequence"/>
</dbReference>